<evidence type="ECO:0000313" key="2">
    <source>
        <dbReference type="EMBL" id="RFA08189.1"/>
    </source>
</evidence>
<keyword evidence="3" id="KW-1185">Reference proteome</keyword>
<feature type="transmembrane region" description="Helical" evidence="1">
    <location>
        <begin position="12"/>
        <end position="33"/>
    </location>
</feature>
<feature type="transmembrane region" description="Helical" evidence="1">
    <location>
        <begin position="60"/>
        <end position="81"/>
    </location>
</feature>
<dbReference type="AlphaFoldDB" id="A0A3E0VEU7"/>
<evidence type="ECO:0008006" key="4">
    <source>
        <dbReference type="Google" id="ProtNLM"/>
    </source>
</evidence>
<sequence>MNSTNRFLNRFFLFIIGLVVLAAGAVLAVGALLPDLQQPISEGAQTANNNVQGTFSANPWILWVTAATALVLIVVLLWFVFRQGRGRTQNLLTLRQNSTANTPIGGDLLVDVKVAAQVLEDALTRQPEIAAVDVVAFEVRKQNVLRITAHARKGASPVRIRTVIDSAVTEWDDVLGQTTPVVIQIVSGLRASVASSSTRVA</sequence>
<reference evidence="2 3" key="1">
    <citation type="submission" date="2017-04" db="EMBL/GenBank/DDBJ databases">
        <title>Comparative genome analysis of Subtercola boreus.</title>
        <authorList>
            <person name="Cho Y.-J."/>
            <person name="Cho A."/>
            <person name="Kim O.-S."/>
            <person name="Lee J.-I."/>
        </authorList>
    </citation>
    <scope>NUCLEOTIDE SEQUENCE [LARGE SCALE GENOMIC DNA]</scope>
    <source>
        <strain evidence="2 3">K300</strain>
    </source>
</reference>
<dbReference type="Proteomes" id="UP000256486">
    <property type="component" value="Unassembled WGS sequence"/>
</dbReference>
<gene>
    <name evidence="2" type="ORF">B7R54_02360</name>
</gene>
<protein>
    <recommendedName>
        <fullName evidence="4">Alkaline shock response membrane anchor protein AmaP</fullName>
    </recommendedName>
</protein>
<keyword evidence="1" id="KW-1133">Transmembrane helix</keyword>
<evidence type="ECO:0000313" key="3">
    <source>
        <dbReference type="Proteomes" id="UP000256486"/>
    </source>
</evidence>
<dbReference type="OrthoDB" id="5123397at2"/>
<proteinExistence type="predicted"/>
<dbReference type="RefSeq" id="WP_116413605.1">
    <property type="nucleotide sequence ID" value="NZ_NBWZ01000001.1"/>
</dbReference>
<evidence type="ECO:0000256" key="1">
    <source>
        <dbReference type="SAM" id="Phobius"/>
    </source>
</evidence>
<name>A0A3E0VEU7_9MICO</name>
<keyword evidence="1" id="KW-0812">Transmembrane</keyword>
<keyword evidence="1" id="KW-0472">Membrane</keyword>
<dbReference type="EMBL" id="NBWZ01000001">
    <property type="protein sequence ID" value="RFA08189.1"/>
    <property type="molecule type" value="Genomic_DNA"/>
</dbReference>
<organism evidence="2 3">
    <name type="scientific">Subtercola boreus</name>
    <dbReference type="NCBI Taxonomy" id="120213"/>
    <lineage>
        <taxon>Bacteria</taxon>
        <taxon>Bacillati</taxon>
        <taxon>Actinomycetota</taxon>
        <taxon>Actinomycetes</taxon>
        <taxon>Micrococcales</taxon>
        <taxon>Microbacteriaceae</taxon>
        <taxon>Subtercola</taxon>
    </lineage>
</organism>
<comment type="caution">
    <text evidence="2">The sequence shown here is derived from an EMBL/GenBank/DDBJ whole genome shotgun (WGS) entry which is preliminary data.</text>
</comment>
<accession>A0A3E0VEU7</accession>